<dbReference type="VEuPathDB" id="PlasmoDB:C922_03510"/>
<accession>W7A305</accession>
<dbReference type="GeneID" id="20038784"/>
<reference evidence="1 2" key="1">
    <citation type="submission" date="2013-02" db="EMBL/GenBank/DDBJ databases">
        <title>The Genome Sequence of Plasmodium inui San Antonio 1.</title>
        <authorList>
            <consortium name="The Broad Institute Genome Sequencing Platform"/>
            <consortium name="The Broad Institute Genome Sequencing Center for Infectious Disease"/>
            <person name="Neafsey D."/>
            <person name="Cheeseman I."/>
            <person name="Volkman S."/>
            <person name="Adams J."/>
            <person name="Walker B."/>
            <person name="Young S.K."/>
            <person name="Zeng Q."/>
            <person name="Gargeya S."/>
            <person name="Fitzgerald M."/>
            <person name="Haas B."/>
            <person name="Abouelleil A."/>
            <person name="Alvarado L."/>
            <person name="Arachchi H.M."/>
            <person name="Berlin A.M."/>
            <person name="Chapman S.B."/>
            <person name="Dewar J."/>
            <person name="Goldberg J."/>
            <person name="Griggs A."/>
            <person name="Gujja S."/>
            <person name="Hansen M."/>
            <person name="Howarth C."/>
            <person name="Imamovic A."/>
            <person name="Larimer J."/>
            <person name="McCowan C."/>
            <person name="Murphy C."/>
            <person name="Neiman D."/>
            <person name="Pearson M."/>
            <person name="Priest M."/>
            <person name="Roberts A."/>
            <person name="Saif S."/>
            <person name="Shea T."/>
            <person name="Sisk P."/>
            <person name="Sykes S."/>
            <person name="Wortman J."/>
            <person name="Nusbaum C."/>
            <person name="Birren B."/>
        </authorList>
    </citation>
    <scope>NUCLEOTIDE SEQUENCE [LARGE SCALE GENOMIC DNA]</scope>
    <source>
        <strain evidence="1 2">San Antonio 1</strain>
    </source>
</reference>
<dbReference type="Proteomes" id="UP000030640">
    <property type="component" value="Unassembled WGS sequence"/>
</dbReference>
<keyword evidence="2" id="KW-1185">Reference proteome</keyword>
<dbReference type="RefSeq" id="XP_008817324.1">
    <property type="nucleotide sequence ID" value="XM_008819102.1"/>
</dbReference>
<evidence type="ECO:0000313" key="2">
    <source>
        <dbReference type="Proteomes" id="UP000030640"/>
    </source>
</evidence>
<organism evidence="1 2">
    <name type="scientific">Plasmodium inui San Antonio 1</name>
    <dbReference type="NCBI Taxonomy" id="1237626"/>
    <lineage>
        <taxon>Eukaryota</taxon>
        <taxon>Sar</taxon>
        <taxon>Alveolata</taxon>
        <taxon>Apicomplexa</taxon>
        <taxon>Aconoidasida</taxon>
        <taxon>Haemosporida</taxon>
        <taxon>Plasmodiidae</taxon>
        <taxon>Plasmodium</taxon>
        <taxon>Plasmodium (Plasmodium)</taxon>
    </lineage>
</organism>
<dbReference type="AlphaFoldDB" id="W7A305"/>
<gene>
    <name evidence="1" type="ORF">C922_03510</name>
</gene>
<name>W7A305_9APIC</name>
<protein>
    <submittedName>
        <fullName evidence="1">Uncharacterized protein</fullName>
    </submittedName>
</protein>
<dbReference type="OrthoDB" id="369461at2759"/>
<evidence type="ECO:0000313" key="1">
    <source>
        <dbReference type="EMBL" id="EUD66040.1"/>
    </source>
</evidence>
<sequence>MAHRQGSIWRLSSCSHLKYHLTQLAAPKGRKRVFFFFPSSVHTKREGSQVVLKEEKKKKDDCSVTFVESDSNGHQDGLLNAQGIPIGRLHVDRFHIDRFHIDRDTFSPYLTKRKTALKFISYHVKEYQEGMLYKQSDGSEKAFLYSTKIKKTQYSDRISSNLFVRCFSDGDDRGRVSRKSLFDILFRKFSLLYLFTDTSHIHEVKKYLADFSLQKGEHGKDEPCTKHIQPIRMTEEGNFVQLRDRQQPIHLHYCYVSPYRYLLSTYFSKRIAQDLKANYFNGNNFFFINDRLSVEAENTLLLPGSRTVGSFTPHDTLPSLLLVDDCCYVRYHIKGLFTREASHYLFNVMRGI</sequence>
<dbReference type="EMBL" id="KI965474">
    <property type="protein sequence ID" value="EUD66040.1"/>
    <property type="molecule type" value="Genomic_DNA"/>
</dbReference>
<proteinExistence type="predicted"/>